<protein>
    <submittedName>
        <fullName evidence="1">Uncharacterized protein</fullName>
    </submittedName>
</protein>
<dbReference type="RefSeq" id="WP_088452767.1">
    <property type="nucleotide sequence ID" value="NZ_JACHXO010000003.1"/>
</dbReference>
<dbReference type="Proteomes" id="UP000574369">
    <property type="component" value="Unassembled WGS sequence"/>
</dbReference>
<evidence type="ECO:0000313" key="2">
    <source>
        <dbReference type="Proteomes" id="UP000574369"/>
    </source>
</evidence>
<dbReference type="EMBL" id="JACHXO010000003">
    <property type="protein sequence ID" value="MBB3194782.1"/>
    <property type="molecule type" value="Genomic_DNA"/>
</dbReference>
<reference evidence="1 2" key="1">
    <citation type="submission" date="2020-08" db="EMBL/GenBank/DDBJ databases">
        <title>Genomic Encyclopedia of Type Strains, Phase III (KMG-III): the genomes of soil and plant-associated and newly described type strains.</title>
        <authorList>
            <person name="Whitman W."/>
        </authorList>
    </citation>
    <scope>NUCLEOTIDE SEQUENCE [LARGE SCALE GENOMIC DNA]</scope>
    <source>
        <strain evidence="1 2">CECT 7247</strain>
    </source>
</reference>
<proteinExistence type="predicted"/>
<accession>A0ABR6GRP3</accession>
<gene>
    <name evidence="1" type="ORF">FHS28_002178</name>
</gene>
<sequence length="135" mass="14115">MTAEFFVRATPSDDGNFAECSYYADKQATTPIPGSTFNVRKNAGECIFTEADGSSLTLIGASFSTLGGTPGMNSSNFCPADADHSIRVNMPTTFICTKGVVLLFSSPDVVDNIYPSSDPQIINDGPLPPPPAVAG</sequence>
<name>A0ABR6GRP3_9BURK</name>
<keyword evidence="2" id="KW-1185">Reference proteome</keyword>
<organism evidence="1 2">
    <name type="scientific">Roseateles terrae</name>
    <dbReference type="NCBI Taxonomy" id="431060"/>
    <lineage>
        <taxon>Bacteria</taxon>
        <taxon>Pseudomonadati</taxon>
        <taxon>Pseudomonadota</taxon>
        <taxon>Betaproteobacteria</taxon>
        <taxon>Burkholderiales</taxon>
        <taxon>Sphaerotilaceae</taxon>
        <taxon>Roseateles</taxon>
    </lineage>
</organism>
<comment type="caution">
    <text evidence="1">The sequence shown here is derived from an EMBL/GenBank/DDBJ whole genome shotgun (WGS) entry which is preliminary data.</text>
</comment>
<evidence type="ECO:0000313" key="1">
    <source>
        <dbReference type="EMBL" id="MBB3194782.1"/>
    </source>
</evidence>